<reference evidence="1 2" key="1">
    <citation type="submission" date="2018-12" db="EMBL/GenBank/DDBJ databases">
        <title>Persistence of Moraxella catarrhalis in Chronic Obstructive Pulmonary Disease and Regulation of the Hag/MID Adhesin.</title>
        <authorList>
            <person name="Murphy T."/>
            <person name="Zhao X."/>
            <person name="Vyas G."/>
            <person name="Aluvathingal J."/>
            <person name="Nadendla S."/>
            <person name="Tallon L."/>
            <person name="Tettelin H."/>
        </authorList>
    </citation>
    <scope>NUCLEOTIDE SEQUENCE [LARGE SCALE GENOMIC DNA]</scope>
    <source>
        <strain evidence="1 2">46P58B1</strain>
    </source>
</reference>
<protein>
    <submittedName>
        <fullName evidence="1">Uncharacterized protein</fullName>
    </submittedName>
</protein>
<dbReference type="PDB" id="7FI4">
    <property type="method" value="X-ray"/>
    <property type="resolution" value="3.03 A"/>
    <property type="chains" value="A/B/C/D/E/F/G/H=1-115"/>
</dbReference>
<reference evidence="3 4" key="2">
    <citation type="journal article" date="2022" name="J. Biol. Chem.">
        <title>Mechanistic insights into the inhibition of the CRISPR-Cas surveillance complex by anti-CRISPR protein AcrIF13.</title>
        <authorList>
            <person name="Wang H."/>
            <person name="Gao T."/>
            <person name="Zhou Y."/>
            <person name="Ren J."/>
            <person name="Guo J."/>
            <person name="Zeng J."/>
            <person name="Xiao Y."/>
            <person name="Zhang Y."/>
            <person name="Feng Y."/>
        </authorList>
    </citation>
    <scope>X-RAY CRYSTALLOGRAPHY (2.95 ANGSTROMS)</scope>
</reference>
<keyword evidence="3 4" id="KW-0002">3D-structure</keyword>
<proteinExistence type="evidence at protein level"/>
<organism evidence="1 2">
    <name type="scientific">Moraxella catarrhalis</name>
    <name type="common">Branhamella catarrhalis</name>
    <dbReference type="NCBI Taxonomy" id="480"/>
    <lineage>
        <taxon>Bacteria</taxon>
        <taxon>Pseudomonadati</taxon>
        <taxon>Pseudomonadota</taxon>
        <taxon>Gammaproteobacteria</taxon>
        <taxon>Moraxellales</taxon>
        <taxon>Moraxellaceae</taxon>
        <taxon>Moraxella</taxon>
    </lineage>
</organism>
<evidence type="ECO:0007829" key="3">
    <source>
        <dbReference type="PDB" id="7FI4"/>
    </source>
</evidence>
<dbReference type="Proteomes" id="UP000280228">
    <property type="component" value="Chromosome"/>
</dbReference>
<evidence type="ECO:0000313" key="2">
    <source>
        <dbReference type="Proteomes" id="UP000280228"/>
    </source>
</evidence>
<sequence>MKLLNIKINEFAVTANTEAGDELYLQLPHTPDSQHSINHEPLDDDDFVKEVQEICDEYFGKGDRTLARLSYAGGQAYDSYTEEDGVYTTNTGDQFVEHSYADYYNVEVYCKADLV</sequence>
<dbReference type="GeneID" id="66585176"/>
<evidence type="ECO:0007829" key="4">
    <source>
        <dbReference type="PDB" id="7VEH"/>
    </source>
</evidence>
<dbReference type="RefSeq" id="WP_003661334.1">
    <property type="nucleotide sequence ID" value="NZ_CP018059.1"/>
</dbReference>
<dbReference type="SMR" id="A0A3A9QXE8"/>
<gene>
    <name evidence="1" type="ORF">EJK53_1669</name>
</gene>
<accession>A0A3A9QXE8</accession>
<dbReference type="PDB" id="7VEH">
    <property type="method" value="X-ray"/>
    <property type="resolution" value="2.95 A"/>
    <property type="chains" value="A/B/C/D/E/F/G/H=1-115"/>
</dbReference>
<name>A0A3A9QXE8_MORCA</name>
<dbReference type="EMBL" id="CP034662">
    <property type="protein sequence ID" value="AZQ92820.1"/>
    <property type="molecule type" value="Genomic_DNA"/>
</dbReference>
<dbReference type="AlphaFoldDB" id="A0A3A9QXE8"/>
<evidence type="ECO:0000313" key="1">
    <source>
        <dbReference type="EMBL" id="AZQ92820.1"/>
    </source>
</evidence>